<feature type="chain" id="PRO_5005573943" evidence="2">
    <location>
        <begin position="21"/>
        <end position="76"/>
    </location>
</feature>
<feature type="compositionally biased region" description="Basic and acidic residues" evidence="1">
    <location>
        <begin position="59"/>
        <end position="68"/>
    </location>
</feature>
<keyword evidence="2" id="KW-0732">Signal</keyword>
<feature type="signal peptide" evidence="2">
    <location>
        <begin position="1"/>
        <end position="20"/>
    </location>
</feature>
<evidence type="ECO:0000256" key="2">
    <source>
        <dbReference type="SAM" id="SignalP"/>
    </source>
</evidence>
<dbReference type="Proteomes" id="UP000054282">
    <property type="component" value="Unassembled WGS sequence"/>
</dbReference>
<proteinExistence type="predicted"/>
<evidence type="ECO:0000313" key="3">
    <source>
        <dbReference type="EMBL" id="KOB88170.1"/>
    </source>
</evidence>
<evidence type="ECO:0000256" key="1">
    <source>
        <dbReference type="SAM" id="MobiDB-lite"/>
    </source>
</evidence>
<protein>
    <submittedName>
        <fullName evidence="3">Uncharacterized protein</fullName>
    </submittedName>
</protein>
<dbReference type="EMBL" id="DS016931">
    <property type="protein sequence ID" value="KOB88170.1"/>
    <property type="molecule type" value="Genomic_DNA"/>
</dbReference>
<dbReference type="KEGG" id="pfd:PFDG_04690"/>
<evidence type="ECO:0000313" key="4">
    <source>
        <dbReference type="Proteomes" id="UP000054282"/>
    </source>
</evidence>
<reference evidence="4" key="1">
    <citation type="submission" date="2006-09" db="EMBL/GenBank/DDBJ databases">
        <title>Annotation of Plasmodium falciparum Dd2.</title>
        <authorList>
            <consortium name="The Broad Institute Genome Sequencing Platform"/>
            <person name="Volkman S.K."/>
            <person name="Neafsey D.E."/>
            <person name="Dash A.P."/>
            <person name="Chitnis C.E."/>
            <person name="Hartl D.L."/>
            <person name="Young S.K."/>
            <person name="Zeng Q."/>
            <person name="Koehrsen M."/>
            <person name="Alvarado L."/>
            <person name="Berlin A."/>
            <person name="Borenstein D."/>
            <person name="Chapman S.B."/>
            <person name="Chen Z."/>
            <person name="Engels R."/>
            <person name="Freedman E."/>
            <person name="Gellesch M."/>
            <person name="Goldberg J."/>
            <person name="Griggs A."/>
            <person name="Gujja S."/>
            <person name="Heilman E.R."/>
            <person name="Heiman D.I."/>
            <person name="Howarth C."/>
            <person name="Jen D."/>
            <person name="Larson L."/>
            <person name="Mehta T."/>
            <person name="Neiman D."/>
            <person name="Park D."/>
            <person name="Pearson M."/>
            <person name="Roberts A."/>
            <person name="Saif S."/>
            <person name="Shea T."/>
            <person name="Shenoy N."/>
            <person name="Sisk P."/>
            <person name="Stolte C."/>
            <person name="Sykes S."/>
            <person name="Walk T."/>
            <person name="White J."/>
            <person name="Yandava C."/>
            <person name="Haas B."/>
            <person name="Henn M.R."/>
            <person name="Nusbaum C."/>
            <person name="Birren B."/>
        </authorList>
    </citation>
    <scope>NUCLEOTIDE SEQUENCE [LARGE SCALE GENOMIC DNA]</scope>
</reference>
<gene>
    <name evidence="3" type="ORF">PFDG_04690</name>
</gene>
<organism evidence="3 4">
    <name type="scientific">Plasmodium falciparum (isolate Dd2)</name>
    <dbReference type="NCBI Taxonomy" id="57267"/>
    <lineage>
        <taxon>Eukaryota</taxon>
        <taxon>Sar</taxon>
        <taxon>Alveolata</taxon>
        <taxon>Apicomplexa</taxon>
        <taxon>Aconoidasida</taxon>
        <taxon>Haemosporida</taxon>
        <taxon>Plasmodiidae</taxon>
        <taxon>Plasmodium</taxon>
        <taxon>Plasmodium (Laverania)</taxon>
    </lineage>
</organism>
<reference evidence="4" key="2">
    <citation type="submission" date="2006-09" db="EMBL/GenBank/DDBJ databases">
        <title>The genome sequence of Plasmodium falciparum Dd2.</title>
        <authorList>
            <consortium name="The Broad Institute Genome Sequencing Platform"/>
            <person name="Birren B."/>
            <person name="Lander E."/>
            <person name="Galagan J."/>
            <person name="Nusbaum C."/>
            <person name="Devon K."/>
            <person name="Henn M."/>
            <person name="Jaffe D."/>
            <person name="Butler J."/>
            <person name="Alvarez P."/>
            <person name="Gnerre S."/>
            <person name="Grabherr M."/>
            <person name="Kleber M."/>
            <person name="Mauceli E."/>
            <person name="Brockman W."/>
            <person name="MacCallum I.A."/>
            <person name="Rounsley S."/>
            <person name="Young S."/>
            <person name="LaButti K."/>
            <person name="Pushparaj V."/>
            <person name="DeCaprio D."/>
            <person name="Crawford M."/>
            <person name="Koehrsen M."/>
            <person name="Engels R."/>
            <person name="Montgomery P."/>
            <person name="Pearson M."/>
            <person name="Howarth C."/>
            <person name="Larson L."/>
            <person name="Luoma S."/>
            <person name="White J."/>
            <person name="Kodira C."/>
            <person name="Zeng Q."/>
            <person name="O'Leary S."/>
            <person name="Yandava C."/>
            <person name="Alvarado L."/>
            <person name="Wirth D."/>
            <person name="Volkman S."/>
            <person name="Hartl D."/>
        </authorList>
    </citation>
    <scope>NUCLEOTIDE SEQUENCE [LARGE SCALE GENOMIC DNA]</scope>
</reference>
<sequence>MKLNYTKILLFVLPLNILLTLYHVHNKNKPYITQHHTPTTTSRVLSECDIPTSNYNNDEDMKSGEGKFRSTNLTSF</sequence>
<feature type="region of interest" description="Disordered" evidence="1">
    <location>
        <begin position="55"/>
        <end position="76"/>
    </location>
</feature>
<name>A0A0L7M6F3_PLAF4</name>
<accession>A0A0L7M6F3</accession>
<dbReference type="AlphaFoldDB" id="A0A0L7M6F3"/>